<keyword evidence="3" id="KW-0804">Transcription</keyword>
<dbReference type="Proteomes" id="UP000011651">
    <property type="component" value="Unassembled WGS sequence"/>
</dbReference>
<reference evidence="5 6" key="1">
    <citation type="journal article" date="2013" name="Genome Announc.">
        <title>Draft Genome of the Marine Gammaproteobacterium Halomonas titanicae.</title>
        <authorList>
            <person name="Sanchez-Porro C."/>
            <person name="de la Haba R.R."/>
            <person name="Cruz-Hernandez N."/>
            <person name="Gonzalez J.M."/>
            <person name="Reyes-Guirao C."/>
            <person name="Navarro-Sampedro L."/>
            <person name="Carballo M."/>
            <person name="Ventosa A."/>
        </authorList>
    </citation>
    <scope>NUCLEOTIDE SEQUENCE [LARGE SCALE GENOMIC DNA]</scope>
    <source>
        <strain evidence="5 6">BH1</strain>
    </source>
</reference>
<feature type="domain" description="HTH lacI-type" evidence="4">
    <location>
        <begin position="21"/>
        <end position="75"/>
    </location>
</feature>
<dbReference type="Pfam" id="PF00356">
    <property type="entry name" value="LacI"/>
    <property type="match status" value="1"/>
</dbReference>
<dbReference type="InterPro" id="IPR028082">
    <property type="entry name" value="Peripla_BP_I"/>
</dbReference>
<keyword evidence="2" id="KW-0238">DNA-binding</keyword>
<dbReference type="CDD" id="cd06284">
    <property type="entry name" value="PBP1_LacI-like"/>
    <property type="match status" value="1"/>
</dbReference>
<organism evidence="5 6">
    <name type="scientific">Vreelandella titanicae BH1</name>
    <dbReference type="NCBI Taxonomy" id="1204738"/>
    <lineage>
        <taxon>Bacteria</taxon>
        <taxon>Pseudomonadati</taxon>
        <taxon>Pseudomonadota</taxon>
        <taxon>Gammaproteobacteria</taxon>
        <taxon>Oceanospirillales</taxon>
        <taxon>Halomonadaceae</taxon>
        <taxon>Vreelandella</taxon>
    </lineage>
</organism>
<dbReference type="AlphaFoldDB" id="L9U973"/>
<keyword evidence="1" id="KW-0805">Transcription regulation</keyword>
<name>L9U973_9GAMM</name>
<evidence type="ECO:0000256" key="2">
    <source>
        <dbReference type="ARBA" id="ARBA00023125"/>
    </source>
</evidence>
<dbReference type="PATRIC" id="fig|1204738.3.peg.2635"/>
<protein>
    <submittedName>
        <fullName evidence="5">Periplasmic binding protein/LacI transcriptional regulator</fullName>
    </submittedName>
</protein>
<evidence type="ECO:0000259" key="4">
    <source>
        <dbReference type="PROSITE" id="PS50932"/>
    </source>
</evidence>
<dbReference type="SUPFAM" id="SSF47413">
    <property type="entry name" value="lambda repressor-like DNA-binding domains"/>
    <property type="match status" value="1"/>
</dbReference>
<evidence type="ECO:0000256" key="1">
    <source>
        <dbReference type="ARBA" id="ARBA00023015"/>
    </source>
</evidence>
<evidence type="ECO:0000256" key="3">
    <source>
        <dbReference type="ARBA" id="ARBA00023163"/>
    </source>
</evidence>
<dbReference type="SUPFAM" id="SSF53822">
    <property type="entry name" value="Periplasmic binding protein-like I"/>
    <property type="match status" value="1"/>
</dbReference>
<dbReference type="Gene3D" id="1.10.260.40">
    <property type="entry name" value="lambda repressor-like DNA-binding domains"/>
    <property type="match status" value="1"/>
</dbReference>
<dbReference type="EMBL" id="AOPO01000006">
    <property type="protein sequence ID" value="ELY21384.1"/>
    <property type="molecule type" value="Genomic_DNA"/>
</dbReference>
<dbReference type="PANTHER" id="PTHR30146:SF109">
    <property type="entry name" value="HTH-TYPE TRANSCRIPTIONAL REGULATOR GALS"/>
    <property type="match status" value="1"/>
</dbReference>
<accession>L9U973</accession>
<dbReference type="GO" id="GO:0003700">
    <property type="term" value="F:DNA-binding transcription factor activity"/>
    <property type="evidence" value="ECO:0007669"/>
    <property type="project" value="TreeGrafter"/>
</dbReference>
<sequence length="351" mass="37804">MNNAAQPSAYGDYLVIREAMTNIRKVAELAGVSVATVSRALKSPDIVSPATREKVLKAVDQAGYKPNLMAVQFRSQRTYNLVVLVPTIANTFFARVISGIQEAAQERGYGVLLCNTLGNEAMETQYASLVSTRQADGVIQLRAFNPFSEKAFPAGAVLPMINACEVLDDAPCPTVKLDNRAAAREATEHLISLGHRRIGMIKGPRRSPLTRDRQQGYQDALSAAGIPLDECLLCPGDFTPRSGYQAAETLIALAERPSAIFCESDEMAIGAISRIKEAGLRVPEDISVAGFDDIAFASYSDPPLTTIAQPAEAFGREAVAMLIEVLEGRQVDNLVLPYTLVSRASTATCRP</sequence>
<dbReference type="GO" id="GO:0000976">
    <property type="term" value="F:transcription cis-regulatory region binding"/>
    <property type="evidence" value="ECO:0007669"/>
    <property type="project" value="TreeGrafter"/>
</dbReference>
<gene>
    <name evidence="5" type="ORF">HALTITAN_1760</name>
</gene>
<proteinExistence type="predicted"/>
<dbReference type="PANTHER" id="PTHR30146">
    <property type="entry name" value="LACI-RELATED TRANSCRIPTIONAL REPRESSOR"/>
    <property type="match status" value="1"/>
</dbReference>
<dbReference type="InterPro" id="IPR000843">
    <property type="entry name" value="HTH_LacI"/>
</dbReference>
<dbReference type="Pfam" id="PF13377">
    <property type="entry name" value="Peripla_BP_3"/>
    <property type="match status" value="1"/>
</dbReference>
<dbReference type="SMART" id="SM00354">
    <property type="entry name" value="HTH_LACI"/>
    <property type="match status" value="1"/>
</dbReference>
<dbReference type="CDD" id="cd01392">
    <property type="entry name" value="HTH_LacI"/>
    <property type="match status" value="1"/>
</dbReference>
<evidence type="ECO:0000313" key="5">
    <source>
        <dbReference type="EMBL" id="ELY21384.1"/>
    </source>
</evidence>
<dbReference type="Gene3D" id="3.40.50.2300">
    <property type="match status" value="2"/>
</dbReference>
<dbReference type="PROSITE" id="PS50932">
    <property type="entry name" value="HTH_LACI_2"/>
    <property type="match status" value="1"/>
</dbReference>
<dbReference type="InterPro" id="IPR046335">
    <property type="entry name" value="LacI/GalR-like_sensor"/>
</dbReference>
<evidence type="ECO:0000313" key="6">
    <source>
        <dbReference type="Proteomes" id="UP000011651"/>
    </source>
</evidence>
<dbReference type="InterPro" id="IPR010982">
    <property type="entry name" value="Lambda_DNA-bd_dom_sf"/>
</dbReference>
<comment type="caution">
    <text evidence="5">The sequence shown here is derived from an EMBL/GenBank/DDBJ whole genome shotgun (WGS) entry which is preliminary data.</text>
</comment>